<dbReference type="Proteomes" id="UP001054945">
    <property type="component" value="Unassembled WGS sequence"/>
</dbReference>
<accession>A0AAV4U0Q8</accession>
<protein>
    <submittedName>
        <fullName evidence="1">Uncharacterized protein</fullName>
    </submittedName>
</protein>
<reference evidence="1 2" key="1">
    <citation type="submission" date="2021-06" db="EMBL/GenBank/DDBJ databases">
        <title>Caerostris extrusa draft genome.</title>
        <authorList>
            <person name="Kono N."/>
            <person name="Arakawa K."/>
        </authorList>
    </citation>
    <scope>NUCLEOTIDE SEQUENCE [LARGE SCALE GENOMIC DNA]</scope>
</reference>
<comment type="caution">
    <text evidence="1">The sequence shown here is derived from an EMBL/GenBank/DDBJ whole genome shotgun (WGS) entry which is preliminary data.</text>
</comment>
<evidence type="ECO:0000313" key="2">
    <source>
        <dbReference type="Proteomes" id="UP001054945"/>
    </source>
</evidence>
<gene>
    <name evidence="1" type="ORF">CEXT_284431</name>
</gene>
<organism evidence="1 2">
    <name type="scientific">Caerostris extrusa</name>
    <name type="common">Bark spider</name>
    <name type="synonym">Caerostris bankana</name>
    <dbReference type="NCBI Taxonomy" id="172846"/>
    <lineage>
        <taxon>Eukaryota</taxon>
        <taxon>Metazoa</taxon>
        <taxon>Ecdysozoa</taxon>
        <taxon>Arthropoda</taxon>
        <taxon>Chelicerata</taxon>
        <taxon>Arachnida</taxon>
        <taxon>Araneae</taxon>
        <taxon>Araneomorphae</taxon>
        <taxon>Entelegynae</taxon>
        <taxon>Araneoidea</taxon>
        <taxon>Araneidae</taxon>
        <taxon>Caerostris</taxon>
    </lineage>
</organism>
<sequence>MKVESSLTNLFLFLYPTSHDVASHWDGGGSGNLGVGERVNAPHRALDTRHVHYPRDRTGSAHKRLLANFNCRKKKEVTILYRIKLHDTEPWSGRDLLIHCLILCAWGIGAGKKWR</sequence>
<dbReference type="EMBL" id="BPLR01012096">
    <property type="protein sequence ID" value="GIY51368.1"/>
    <property type="molecule type" value="Genomic_DNA"/>
</dbReference>
<name>A0AAV4U0Q8_CAEEX</name>
<proteinExistence type="predicted"/>
<evidence type="ECO:0000313" key="1">
    <source>
        <dbReference type="EMBL" id="GIY51368.1"/>
    </source>
</evidence>
<dbReference type="AlphaFoldDB" id="A0AAV4U0Q8"/>
<keyword evidence="2" id="KW-1185">Reference proteome</keyword>